<keyword evidence="1" id="KW-0812">Transmembrane</keyword>
<sequence length="275" mass="28894">MVLNRIEAGTFRISKSAPSSSLIKFFRVTALLCPLLLIAAFPLSALDVPPLTERVVDNANLLNASETEALTSLLESLEEATGAQIAVLTVATLAGDSLESFGIRVADTWKLGQKDEDNGAILIVALAERKIRIEVGYGLEDKLTDMKCGLIIRNVIAPHFQNGDYGEGITAGVKNMVGIVADDADLVSKRVTNEAVPTDVIPIVAFIVFFLINVLFAMISARYNRRYPSSRIYRSAFGNDFFSSSSGGGFSSGGSSGGFSGGGGGFGGGGASGGW</sequence>
<dbReference type="OrthoDB" id="9810918at2"/>
<accession>U1FQJ9</accession>
<dbReference type="EMBL" id="AUZJ01000005">
    <property type="protein sequence ID" value="ERF61771.1"/>
    <property type="molecule type" value="Genomic_DNA"/>
</dbReference>
<protein>
    <submittedName>
        <fullName evidence="3">PF04536 family protein</fullName>
    </submittedName>
</protein>
<dbReference type="PANTHER" id="PTHR30373">
    <property type="entry name" value="UPF0603 PROTEIN YGCG"/>
    <property type="match status" value="1"/>
</dbReference>
<comment type="caution">
    <text evidence="3">The sequence shown here is derived from an EMBL/GenBank/DDBJ whole genome shotgun (WGS) entry which is preliminary data.</text>
</comment>
<dbReference type="Pfam" id="PF04536">
    <property type="entry name" value="TPM_phosphatase"/>
    <property type="match status" value="1"/>
</dbReference>
<dbReference type="Proteomes" id="UP000016646">
    <property type="component" value="Unassembled WGS sequence"/>
</dbReference>
<gene>
    <name evidence="4" type="ORF">HMPREF0860_1637</name>
    <name evidence="3" type="ORF">HMPREF1325_1373</name>
</gene>
<reference evidence="5 6" key="1">
    <citation type="submission" date="2013-08" db="EMBL/GenBank/DDBJ databases">
        <authorList>
            <person name="Durkin A.S."/>
            <person name="Haft D.R."/>
            <person name="McCorrison J."/>
            <person name="Torralba M."/>
            <person name="Gillis M."/>
            <person name="Haft D.H."/>
            <person name="Methe B."/>
            <person name="Sutton G."/>
            <person name="Nelson K.E."/>
        </authorList>
    </citation>
    <scope>NUCLEOTIDE SEQUENCE [LARGE SCALE GENOMIC DNA]</scope>
    <source>
        <strain evidence="4 6">ATCC 35536</strain>
        <strain evidence="3 5">VPI DR56BR1116</strain>
    </source>
</reference>
<dbReference type="AlphaFoldDB" id="U1FQJ9"/>
<dbReference type="RefSeq" id="WP_021329317.1">
    <property type="nucleotide sequence ID" value="NZ_AVQI01000001.1"/>
</dbReference>
<dbReference type="InterPro" id="IPR007621">
    <property type="entry name" value="TPM_dom"/>
</dbReference>
<dbReference type="eggNOG" id="COG1512">
    <property type="taxonomic scope" value="Bacteria"/>
</dbReference>
<dbReference type="EMBL" id="AVQI01000001">
    <property type="protein sequence ID" value="ERK05162.1"/>
    <property type="molecule type" value="Genomic_DNA"/>
</dbReference>
<keyword evidence="1" id="KW-0472">Membrane</keyword>
<name>U1FQJ9_TRESO</name>
<dbReference type="PATRIC" id="fig|1125725.3.peg.259"/>
<keyword evidence="1" id="KW-1133">Transmembrane helix</keyword>
<proteinExistence type="predicted"/>
<keyword evidence="6" id="KW-1185">Reference proteome</keyword>
<evidence type="ECO:0000313" key="5">
    <source>
        <dbReference type="Proteomes" id="UP000016412"/>
    </source>
</evidence>
<feature type="transmembrane region" description="Helical" evidence="1">
    <location>
        <begin position="200"/>
        <end position="221"/>
    </location>
</feature>
<evidence type="ECO:0000313" key="4">
    <source>
        <dbReference type="EMBL" id="ERK05162.1"/>
    </source>
</evidence>
<dbReference type="STRING" id="1125725.HMPREF1325_1373"/>
<organism evidence="3 5">
    <name type="scientific">Treponema socranskii subsp. socranskii VPI DR56BR1116 = ATCC 35536</name>
    <dbReference type="NCBI Taxonomy" id="1125725"/>
    <lineage>
        <taxon>Bacteria</taxon>
        <taxon>Pseudomonadati</taxon>
        <taxon>Spirochaetota</taxon>
        <taxon>Spirochaetia</taxon>
        <taxon>Spirochaetales</taxon>
        <taxon>Treponemataceae</taxon>
        <taxon>Treponema</taxon>
    </lineage>
</organism>
<evidence type="ECO:0000313" key="6">
    <source>
        <dbReference type="Proteomes" id="UP000016646"/>
    </source>
</evidence>
<dbReference type="Proteomes" id="UP000016412">
    <property type="component" value="Unassembled WGS sequence"/>
</dbReference>
<dbReference type="PANTHER" id="PTHR30373:SF2">
    <property type="entry name" value="UPF0603 PROTEIN YGCG"/>
    <property type="match status" value="1"/>
</dbReference>
<evidence type="ECO:0000259" key="2">
    <source>
        <dbReference type="Pfam" id="PF04536"/>
    </source>
</evidence>
<evidence type="ECO:0000313" key="3">
    <source>
        <dbReference type="EMBL" id="ERF61771.1"/>
    </source>
</evidence>
<evidence type="ECO:0000256" key="1">
    <source>
        <dbReference type="SAM" id="Phobius"/>
    </source>
</evidence>
<dbReference type="Gene3D" id="3.10.310.50">
    <property type="match status" value="1"/>
</dbReference>
<feature type="domain" description="TPM" evidence="2">
    <location>
        <begin position="55"/>
        <end position="177"/>
    </location>
</feature>